<accession>A0A7W6CPK0</accession>
<keyword evidence="1" id="KW-1133">Transmembrane helix</keyword>
<feature type="transmembrane region" description="Helical" evidence="1">
    <location>
        <begin position="53"/>
        <end position="71"/>
    </location>
</feature>
<dbReference type="InterPro" id="IPR004891">
    <property type="entry name" value="Mercury-R_MerC"/>
</dbReference>
<organism evidence="2 3">
    <name type="scientific">Novosphingobium sediminicola</name>
    <dbReference type="NCBI Taxonomy" id="563162"/>
    <lineage>
        <taxon>Bacteria</taxon>
        <taxon>Pseudomonadati</taxon>
        <taxon>Pseudomonadota</taxon>
        <taxon>Alphaproteobacteria</taxon>
        <taxon>Sphingomonadales</taxon>
        <taxon>Sphingomonadaceae</taxon>
        <taxon>Novosphingobium</taxon>
    </lineage>
</organism>
<reference evidence="2 3" key="1">
    <citation type="submission" date="2020-08" db="EMBL/GenBank/DDBJ databases">
        <title>Genomic Encyclopedia of Type Strains, Phase IV (KMG-IV): sequencing the most valuable type-strain genomes for metagenomic binning, comparative biology and taxonomic classification.</title>
        <authorList>
            <person name="Goeker M."/>
        </authorList>
    </citation>
    <scope>NUCLEOTIDE SEQUENCE [LARGE SCALE GENOMIC DNA]</scope>
    <source>
        <strain evidence="2 3">DSM 27057</strain>
    </source>
</reference>
<keyword evidence="1" id="KW-0812">Transmembrane</keyword>
<evidence type="ECO:0000313" key="3">
    <source>
        <dbReference type="Proteomes" id="UP000548867"/>
    </source>
</evidence>
<protein>
    <recommendedName>
        <fullName evidence="4">MerC domain-containing protein</fullName>
    </recommendedName>
</protein>
<sequence>MFAPALALIRARLDRLGVALSALCLIHCVSGVVLVGLLGIGGGVLLDPRVHEYGLAAAIAIGALGLGVGVARHGRREPLIMGCAGLVLMAAGLVVPHGLPEVAMTMPGVILLAFAHIRNLRHAA</sequence>
<feature type="transmembrane region" description="Helical" evidence="1">
    <location>
        <begin position="16"/>
        <end position="41"/>
    </location>
</feature>
<feature type="transmembrane region" description="Helical" evidence="1">
    <location>
        <begin position="78"/>
        <end position="96"/>
    </location>
</feature>
<keyword evidence="1" id="KW-0472">Membrane</keyword>
<keyword evidence="3" id="KW-1185">Reference proteome</keyword>
<dbReference type="RefSeq" id="WP_183627642.1">
    <property type="nucleotide sequence ID" value="NZ_JACIDX010000016.1"/>
</dbReference>
<proteinExistence type="predicted"/>
<name>A0A7W6CPK0_9SPHN</name>
<dbReference type="GO" id="GO:0016020">
    <property type="term" value="C:membrane"/>
    <property type="evidence" value="ECO:0007669"/>
    <property type="project" value="InterPro"/>
</dbReference>
<evidence type="ECO:0008006" key="4">
    <source>
        <dbReference type="Google" id="ProtNLM"/>
    </source>
</evidence>
<dbReference type="EMBL" id="JACIDX010000016">
    <property type="protein sequence ID" value="MBB3956796.1"/>
    <property type="molecule type" value="Genomic_DNA"/>
</dbReference>
<gene>
    <name evidence="2" type="ORF">GGR38_003762</name>
</gene>
<dbReference type="GO" id="GO:0015097">
    <property type="term" value="F:mercury ion transmembrane transporter activity"/>
    <property type="evidence" value="ECO:0007669"/>
    <property type="project" value="InterPro"/>
</dbReference>
<evidence type="ECO:0000256" key="1">
    <source>
        <dbReference type="SAM" id="Phobius"/>
    </source>
</evidence>
<dbReference type="Proteomes" id="UP000548867">
    <property type="component" value="Unassembled WGS sequence"/>
</dbReference>
<dbReference type="AlphaFoldDB" id="A0A7W6CPK0"/>
<evidence type="ECO:0000313" key="2">
    <source>
        <dbReference type="EMBL" id="MBB3956796.1"/>
    </source>
</evidence>
<comment type="caution">
    <text evidence="2">The sequence shown here is derived from an EMBL/GenBank/DDBJ whole genome shotgun (WGS) entry which is preliminary data.</text>
</comment>
<dbReference type="Pfam" id="PF03203">
    <property type="entry name" value="MerC"/>
    <property type="match status" value="1"/>
</dbReference>